<dbReference type="AlphaFoldDB" id="R7V5J3"/>
<dbReference type="STRING" id="283909.R7V5J3"/>
<evidence type="ECO:0000256" key="7">
    <source>
        <dbReference type="SAM" id="Phobius"/>
    </source>
</evidence>
<evidence type="ECO:0000313" key="9">
    <source>
        <dbReference type="EnsemblMetazoa" id="CapteP190301"/>
    </source>
</evidence>
<dbReference type="GO" id="GO:0016020">
    <property type="term" value="C:membrane"/>
    <property type="evidence" value="ECO:0007669"/>
    <property type="project" value="UniProtKB-SubCell"/>
</dbReference>
<keyword evidence="2 7" id="KW-0812">Transmembrane</keyword>
<dbReference type="Proteomes" id="UP000014760">
    <property type="component" value="Unassembled WGS sequence"/>
</dbReference>
<gene>
    <name evidence="8" type="ORF">CAPTEDRAFT_190301</name>
</gene>
<keyword evidence="10" id="KW-1185">Reference proteome</keyword>
<evidence type="ECO:0000256" key="3">
    <source>
        <dbReference type="ARBA" id="ARBA00022968"/>
    </source>
</evidence>
<reference evidence="9" key="3">
    <citation type="submission" date="2015-06" db="UniProtKB">
        <authorList>
            <consortium name="EnsemblMetazoa"/>
        </authorList>
    </citation>
    <scope>IDENTIFICATION</scope>
</reference>
<keyword evidence="3" id="KW-0735">Signal-anchor</keyword>
<keyword evidence="6" id="KW-0325">Glycoprotein</keyword>
<dbReference type="EMBL" id="KB295062">
    <property type="protein sequence ID" value="ELU13717.1"/>
    <property type="molecule type" value="Genomic_DNA"/>
</dbReference>
<evidence type="ECO:0000313" key="8">
    <source>
        <dbReference type="EMBL" id="ELU13717.1"/>
    </source>
</evidence>
<evidence type="ECO:0000256" key="4">
    <source>
        <dbReference type="ARBA" id="ARBA00022989"/>
    </source>
</evidence>
<dbReference type="HOGENOM" id="CLU_610088_0_0_1"/>
<evidence type="ECO:0000256" key="1">
    <source>
        <dbReference type="ARBA" id="ARBA00004606"/>
    </source>
</evidence>
<reference evidence="8 10" key="2">
    <citation type="journal article" date="2013" name="Nature">
        <title>Insights into bilaterian evolution from three spiralian genomes.</title>
        <authorList>
            <person name="Simakov O."/>
            <person name="Marletaz F."/>
            <person name="Cho S.J."/>
            <person name="Edsinger-Gonzales E."/>
            <person name="Havlak P."/>
            <person name="Hellsten U."/>
            <person name="Kuo D.H."/>
            <person name="Larsson T."/>
            <person name="Lv J."/>
            <person name="Arendt D."/>
            <person name="Savage R."/>
            <person name="Osoegawa K."/>
            <person name="de Jong P."/>
            <person name="Grimwood J."/>
            <person name="Chapman J.A."/>
            <person name="Shapiro H."/>
            <person name="Aerts A."/>
            <person name="Otillar R.P."/>
            <person name="Terry A.Y."/>
            <person name="Boore J.L."/>
            <person name="Grigoriev I.V."/>
            <person name="Lindberg D.R."/>
            <person name="Seaver E.C."/>
            <person name="Weisblat D.A."/>
            <person name="Putnam N.H."/>
            <person name="Rokhsar D.S."/>
        </authorList>
    </citation>
    <scope>NUCLEOTIDE SEQUENCE</scope>
    <source>
        <strain evidence="8 10">I ESC-2004</strain>
    </source>
</reference>
<dbReference type="GO" id="GO:0035269">
    <property type="term" value="P:protein O-linked glycosylation via mannose"/>
    <property type="evidence" value="ECO:0007669"/>
    <property type="project" value="TreeGrafter"/>
</dbReference>
<proteinExistence type="predicted"/>
<organism evidence="8">
    <name type="scientific">Capitella teleta</name>
    <name type="common">Polychaete worm</name>
    <dbReference type="NCBI Taxonomy" id="283909"/>
    <lineage>
        <taxon>Eukaryota</taxon>
        <taxon>Metazoa</taxon>
        <taxon>Spiralia</taxon>
        <taxon>Lophotrochozoa</taxon>
        <taxon>Annelida</taxon>
        <taxon>Polychaeta</taxon>
        <taxon>Sedentaria</taxon>
        <taxon>Scolecida</taxon>
        <taxon>Capitellidae</taxon>
        <taxon>Capitella</taxon>
    </lineage>
</organism>
<evidence type="ECO:0000256" key="5">
    <source>
        <dbReference type="ARBA" id="ARBA00023136"/>
    </source>
</evidence>
<evidence type="ECO:0000256" key="6">
    <source>
        <dbReference type="ARBA" id="ARBA00023180"/>
    </source>
</evidence>
<dbReference type="EMBL" id="AMQN01000747">
    <property type="status" value="NOT_ANNOTATED_CDS"/>
    <property type="molecule type" value="Genomic_DNA"/>
</dbReference>
<dbReference type="PANTHER" id="PTHR12270">
    <property type="entry name" value="GLYCOSYLTRANSFERASE-RELATED"/>
    <property type="match status" value="1"/>
</dbReference>
<keyword evidence="5 7" id="KW-0472">Membrane</keyword>
<protein>
    <submittedName>
        <fullName evidence="8 9">Uncharacterized protein</fullName>
    </submittedName>
</protein>
<dbReference type="InterPro" id="IPR051292">
    <property type="entry name" value="Xyl/GlcA_transferase"/>
</dbReference>
<accession>R7V5J3</accession>
<dbReference type="OrthoDB" id="411524at2759"/>
<dbReference type="OMA" id="ERNDNAT"/>
<sequence length="449" mass="51723">MTVFKTFRSYIWQECTMRMLITRKHIRPSYTIIILLSAVNLIYLSFLARPLWISTSHQRKSQGTVSASNLPGRPEVKYTSDKDRIENCMANVLDELLDPFLLQDRNTTSPAIAYTQPPQSSDTCGYLSKISQSKPKVYRDVLAQASGADDGLVTLVTHLSLDHLESLAILIDHWQGPISAAVWVPKNKTASAVMGFCSIEALLSRDNILLHLVIEDHVFTFNKAFYPSNYLRNVALEEAKTIYVFLSDVDVIPMASMTRRLGFQLAKRPLGSKQVLVVPTFESLNSSFCCSTIPNSKIALLKLWAQHRIGPFYFKRYIPGYSPIRYDIWKVAKELYKVNFHKQFEPYIVMQRETTPKFNTSFFGLYFDKCVHSLQLHFMGFEFLVAPNIFNIHLNHSDTHDHKADPNFQCMYTAWQDFITMMEEKYKMRAPFVAHDRKALEKEEVELRA</sequence>
<comment type="subcellular location">
    <subcellularLocation>
        <location evidence="1">Membrane</location>
        <topology evidence="1">Single-pass type II membrane protein</topology>
    </subcellularLocation>
</comment>
<name>R7V5J3_CAPTE</name>
<dbReference type="PANTHER" id="PTHR12270:SF52">
    <property type="entry name" value="GLYCOSYLTRANSFERASE-LIKE PROTEIN GNT13-RELATED"/>
    <property type="match status" value="1"/>
</dbReference>
<reference evidence="10" key="1">
    <citation type="submission" date="2012-12" db="EMBL/GenBank/DDBJ databases">
        <authorList>
            <person name="Hellsten U."/>
            <person name="Grimwood J."/>
            <person name="Chapman J.A."/>
            <person name="Shapiro H."/>
            <person name="Aerts A."/>
            <person name="Otillar R.P."/>
            <person name="Terry A.Y."/>
            <person name="Boore J.L."/>
            <person name="Simakov O."/>
            <person name="Marletaz F."/>
            <person name="Cho S.-J."/>
            <person name="Edsinger-Gonzales E."/>
            <person name="Havlak P."/>
            <person name="Kuo D.-H."/>
            <person name="Larsson T."/>
            <person name="Lv J."/>
            <person name="Arendt D."/>
            <person name="Savage R."/>
            <person name="Osoegawa K."/>
            <person name="de Jong P."/>
            <person name="Lindberg D.R."/>
            <person name="Seaver E.C."/>
            <person name="Weisblat D.A."/>
            <person name="Putnam N.H."/>
            <person name="Grigoriev I.V."/>
            <person name="Rokhsar D.S."/>
        </authorList>
    </citation>
    <scope>NUCLEOTIDE SEQUENCE</scope>
    <source>
        <strain evidence="10">I ESC-2004</strain>
    </source>
</reference>
<keyword evidence="4 7" id="KW-1133">Transmembrane helix</keyword>
<evidence type="ECO:0000313" key="10">
    <source>
        <dbReference type="Proteomes" id="UP000014760"/>
    </source>
</evidence>
<dbReference type="GO" id="GO:0042285">
    <property type="term" value="F:xylosyltransferase activity"/>
    <property type="evidence" value="ECO:0007669"/>
    <property type="project" value="TreeGrafter"/>
</dbReference>
<dbReference type="GO" id="GO:0015020">
    <property type="term" value="F:glucuronosyltransferase activity"/>
    <property type="evidence" value="ECO:0007669"/>
    <property type="project" value="TreeGrafter"/>
</dbReference>
<evidence type="ECO:0000256" key="2">
    <source>
        <dbReference type="ARBA" id="ARBA00022692"/>
    </source>
</evidence>
<dbReference type="Pfam" id="PF13896">
    <property type="entry name" value="Glyco_transf_49"/>
    <property type="match status" value="2"/>
</dbReference>
<dbReference type="EnsemblMetazoa" id="CapteT190301">
    <property type="protein sequence ID" value="CapteP190301"/>
    <property type="gene ID" value="CapteG190301"/>
</dbReference>
<feature type="transmembrane region" description="Helical" evidence="7">
    <location>
        <begin position="29"/>
        <end position="52"/>
    </location>
</feature>